<comment type="similarity">
    <text evidence="1">Belongs to the aldolase class II family.</text>
</comment>
<comment type="caution">
    <text evidence="3">The sequence shown here is derived from an EMBL/GenBank/DDBJ whole genome shotgun (WGS) entry which is preliminary data.</text>
</comment>
<dbReference type="PANTHER" id="PTHR10672">
    <property type="entry name" value="ADDUCIN"/>
    <property type="match status" value="1"/>
</dbReference>
<dbReference type="Gene3D" id="3.40.225.10">
    <property type="entry name" value="Class II aldolase/adducin N-terminal domain"/>
    <property type="match status" value="1"/>
</dbReference>
<dbReference type="SUPFAM" id="SSF53639">
    <property type="entry name" value="AraD/HMP-PK domain-like"/>
    <property type="match status" value="1"/>
</dbReference>
<organism evidence="3 4">
    <name type="scientific">Crenobacter oryzisoli</name>
    <dbReference type="NCBI Taxonomy" id="3056844"/>
    <lineage>
        <taxon>Bacteria</taxon>
        <taxon>Pseudomonadati</taxon>
        <taxon>Pseudomonadota</taxon>
        <taxon>Betaproteobacteria</taxon>
        <taxon>Neisseriales</taxon>
        <taxon>Neisseriaceae</taxon>
        <taxon>Crenobacter</taxon>
    </lineage>
</organism>
<accession>A0ABT7XHP7</accession>
<dbReference type="Pfam" id="PF00596">
    <property type="entry name" value="Aldolase_II"/>
    <property type="match status" value="1"/>
</dbReference>
<dbReference type="InterPro" id="IPR051017">
    <property type="entry name" value="Aldolase-II_Adducin_sf"/>
</dbReference>
<feature type="domain" description="Class II aldolase/adducin N-terminal" evidence="2">
    <location>
        <begin position="39"/>
        <end position="219"/>
    </location>
</feature>
<dbReference type="EMBL" id="JAUEDK010000001">
    <property type="protein sequence ID" value="MDN0073302.1"/>
    <property type="molecule type" value="Genomic_DNA"/>
</dbReference>
<dbReference type="RefSeq" id="WP_289827822.1">
    <property type="nucleotide sequence ID" value="NZ_JAUEDK010000001.1"/>
</dbReference>
<dbReference type="InterPro" id="IPR001303">
    <property type="entry name" value="Aldolase_II/adducin_N"/>
</dbReference>
<evidence type="ECO:0000313" key="3">
    <source>
        <dbReference type="EMBL" id="MDN0073302.1"/>
    </source>
</evidence>
<evidence type="ECO:0000256" key="1">
    <source>
        <dbReference type="ARBA" id="ARBA00037961"/>
    </source>
</evidence>
<proteinExistence type="inferred from homology"/>
<gene>
    <name evidence="3" type="ORF">QU481_00110</name>
</gene>
<protein>
    <submittedName>
        <fullName evidence="3">Class II aldolase/adducin family protein</fullName>
    </submittedName>
</protein>
<dbReference type="SMART" id="SM01007">
    <property type="entry name" value="Aldolase_II"/>
    <property type="match status" value="1"/>
</dbReference>
<evidence type="ECO:0000313" key="4">
    <source>
        <dbReference type="Proteomes" id="UP001168540"/>
    </source>
</evidence>
<dbReference type="NCBIfam" id="NF005451">
    <property type="entry name" value="PRK07044.1"/>
    <property type="match status" value="1"/>
</dbReference>
<reference evidence="3" key="1">
    <citation type="submission" date="2023-06" db="EMBL/GenBank/DDBJ databases">
        <authorList>
            <person name="Zhang S."/>
        </authorList>
    </citation>
    <scope>NUCLEOTIDE SEQUENCE</scope>
    <source>
        <strain evidence="3">SG2303</strain>
    </source>
</reference>
<name>A0ABT7XHP7_9NEIS</name>
<dbReference type="Proteomes" id="UP001168540">
    <property type="component" value="Unassembled WGS sequence"/>
</dbReference>
<sequence length="270" mass="29506">METFSEERVAMSQDGLQLQFAAGRLADTGISAAEWQARQDLAACYRLVALNGWDDLIYTHVSLAVPGEPGRFLINPFGLAFDEVTASNLVKIDIAGNIVGDSPHRVNKTGFVIHAAVHSARADAQCVMHLHNDAGIAVAMLEEGLLPLSQHALRFYGDMAYHNYEGLALTETEKTRLIASLGSKNVMLLRNHGTLVCGRTVAEAYCLMDTLDKACRTQLSAMAAGKLVMPPPEVCELTYRQLLPGDTPEGELEWPALLRKLDRLSPGYRD</sequence>
<dbReference type="PANTHER" id="PTHR10672:SF3">
    <property type="entry name" value="PROTEIN HU-LI TAI SHAO"/>
    <property type="match status" value="1"/>
</dbReference>
<dbReference type="InterPro" id="IPR036409">
    <property type="entry name" value="Aldolase_II/adducin_N_sf"/>
</dbReference>
<evidence type="ECO:0000259" key="2">
    <source>
        <dbReference type="SMART" id="SM01007"/>
    </source>
</evidence>
<keyword evidence="4" id="KW-1185">Reference proteome</keyword>